<feature type="compositionally biased region" description="Basic and acidic residues" evidence="1">
    <location>
        <begin position="233"/>
        <end position="249"/>
    </location>
</feature>
<comment type="caution">
    <text evidence="5">The sequence shown here is derived from an EMBL/GenBank/DDBJ whole genome shotgun (WGS) entry which is preliminary data.</text>
</comment>
<dbReference type="Proteomes" id="UP000078544">
    <property type="component" value="Unassembled WGS sequence"/>
</dbReference>
<accession>A0A166U928</accession>
<organism evidence="5 6">
    <name type="scientific">Moelleriella libera RCEF 2490</name>
    <dbReference type="NCBI Taxonomy" id="1081109"/>
    <lineage>
        <taxon>Eukaryota</taxon>
        <taxon>Fungi</taxon>
        <taxon>Dikarya</taxon>
        <taxon>Ascomycota</taxon>
        <taxon>Pezizomycotina</taxon>
        <taxon>Sordariomycetes</taxon>
        <taxon>Hypocreomycetidae</taxon>
        <taxon>Hypocreales</taxon>
        <taxon>Clavicipitaceae</taxon>
        <taxon>Moelleriella</taxon>
    </lineage>
</organism>
<dbReference type="STRING" id="1081109.A0A166U928"/>
<feature type="signal peptide" evidence="2">
    <location>
        <begin position="1"/>
        <end position="20"/>
    </location>
</feature>
<sequence>MARKGVLALMATALVPTVMSREGLHLGSYGLLQIHPSFVGDSIALYPAHHPSHDAGDLSVLTPAMSNVLYYAQEGHRPAVHGAKHASLSAEFNKPTVVLDQTSEVHSIDCDGKGNIKVCFSIMAFSHVAMKWNLPDLYLATYHVGCGSQHGGVRTYFSATDIKPDPDTACISMKAKPVKQTEAITSGEIEWGTYEDPKQRKRVPVKGHVRMSEPEDPFLVKRDESFYRPPGAAKEDNTTISPRDVHGDDDGAGPPLKPQRVRAFTPVDLTRNVSAFAGYFNLENVNPKLMKMGMPPGEVSNFLGLATADGAEIYRNEFGEEFDKRRIGTRRLSRHDLEERGWSDFWKDLWREIKGFFERLINWFLKLFRRIKRMFKILVEVCVITGKLIMVPFGVPFDHSLEHDIKFSKTIQARVDSKPLRIFNYAKGFNIVVKHGSHSVQCVKCGIHGHFTVSGRLKFDIVHGIREGWVVLTNNEPLRLDAVFGIKLSVDKSLELKKLKKKIIGWAFTPLQIPGVLMLGPEINIKTALALNLGGKADMVAGGTVSMAPGVAKLNLVNKTENKLEGFKVTFTPVAQFEGSIKATVEWSLPVSFEVGLKILDMDKLSLTVGLVNSPSVYLSAEVAINQPDTPCNHGIEFRVGVKNTISMQLFGGWSEDIRDDVLFEKGIGCVTKDGFDPKAVQPTKSIFIPVTEKLNADFNKELDPVPGKKPPPDHAMDLRPKEGAIFIMDEDKTCILVSGADGHLYLVAAKSKYDMSAPWTKAGNITINAVNMDVKGRMISFTGDAYGGRTAEIRVYEPKKVSEDSRIAALANLETKEDNYQTYGIVLARKKKFRLWYTTFCQTNEGLRLIATRKEIDKDGNIMGSKSSQEKIKNGLAQFGRTGKCRSIRLTSMLKNR</sequence>
<feature type="domain" description="DUF7029" evidence="3">
    <location>
        <begin position="90"/>
        <end position="186"/>
    </location>
</feature>
<evidence type="ECO:0000256" key="2">
    <source>
        <dbReference type="SAM" id="SignalP"/>
    </source>
</evidence>
<gene>
    <name evidence="5" type="ORF">AAL_01550</name>
</gene>
<dbReference type="Pfam" id="PF23865">
    <property type="entry name" value="DUF7223"/>
    <property type="match status" value="1"/>
</dbReference>
<keyword evidence="2" id="KW-0732">Signal</keyword>
<dbReference type="InterPro" id="IPR054293">
    <property type="entry name" value="DUF7029"/>
</dbReference>
<dbReference type="EMBL" id="AZGY01000002">
    <property type="protein sequence ID" value="OAA32218.1"/>
    <property type="molecule type" value="Genomic_DNA"/>
</dbReference>
<proteinExistence type="predicted"/>
<dbReference type="AlphaFoldDB" id="A0A166U928"/>
<feature type="chain" id="PRO_5007880428" evidence="2">
    <location>
        <begin position="21"/>
        <end position="898"/>
    </location>
</feature>
<evidence type="ECO:0000259" key="3">
    <source>
        <dbReference type="Pfam" id="PF22974"/>
    </source>
</evidence>
<dbReference type="OrthoDB" id="160645at2759"/>
<reference evidence="5 6" key="1">
    <citation type="journal article" date="2016" name="Genome Biol. Evol.">
        <title>Divergent and convergent evolution of fungal pathogenicity.</title>
        <authorList>
            <person name="Shang Y."/>
            <person name="Xiao G."/>
            <person name="Zheng P."/>
            <person name="Cen K."/>
            <person name="Zhan S."/>
            <person name="Wang C."/>
        </authorList>
    </citation>
    <scope>NUCLEOTIDE SEQUENCE [LARGE SCALE GENOMIC DNA]</scope>
    <source>
        <strain evidence="5 6">RCEF 2490</strain>
    </source>
</reference>
<evidence type="ECO:0000259" key="4">
    <source>
        <dbReference type="Pfam" id="PF23865"/>
    </source>
</evidence>
<feature type="region of interest" description="Disordered" evidence="1">
    <location>
        <begin position="222"/>
        <end position="259"/>
    </location>
</feature>
<keyword evidence="6" id="KW-1185">Reference proteome</keyword>
<dbReference type="Pfam" id="PF22974">
    <property type="entry name" value="DUF7029"/>
    <property type="match status" value="1"/>
</dbReference>
<name>A0A166U928_9HYPO</name>
<feature type="domain" description="DUF7223" evidence="4">
    <location>
        <begin position="430"/>
        <end position="655"/>
    </location>
</feature>
<evidence type="ECO:0000313" key="6">
    <source>
        <dbReference type="Proteomes" id="UP000078544"/>
    </source>
</evidence>
<evidence type="ECO:0000256" key="1">
    <source>
        <dbReference type="SAM" id="MobiDB-lite"/>
    </source>
</evidence>
<dbReference type="InterPro" id="IPR055647">
    <property type="entry name" value="DUF7223"/>
</dbReference>
<evidence type="ECO:0000313" key="5">
    <source>
        <dbReference type="EMBL" id="OAA32218.1"/>
    </source>
</evidence>
<protein>
    <submittedName>
        <fullName evidence="5">Uncharacterized protein</fullName>
    </submittedName>
</protein>